<sequence length="545" mass="62380">MLSDIEVAQTSLLMQDVQREIDRYDEEIDRLSITLEKLKVTRDSLQNHKDRYSLVCAPVRKLPLEILTEIFERCCEDGGLLIYRFGDEGDVATPALSLSQTCSYWREILLSQPKLWSKFYINLIMGDRTRIKSLVDLYLTRSEGGPGLNLDISARTRGGNLLVTLGFAAWSIFISLLEASGRWLEASFYIRWDLYLAMKVDSLGLDCDNLQSLSLKWQSDYHPTITPPFFRALVDTPSLRSLTLQSFCPDFPFAYQNLQKFESRFFVLSDLSSFLAAYPEIEDMVVDIDHDPDPDLEETPDSGDLGVPRVIFGNIRSLRYHTVHPEFIYKVIPNFTFPALTMLDLHCFWATEWQHAMTESLKTMLQSLGRQLNTLKLRGRLVENDQELINVLSLAPAVRAFTLDPWRCYQNILTDKFFRDLSFAPLQPDTSSDSVAKDIILPQLETFHLGFGEDFHGHFNKNPALPNVKAIISMIDSRRLAVHFSGVEVKKLSHFSLYFCGERDGAGPHWIQTFTSGLGPRLSSFWRDGLQVSLDFELQIERLDS</sequence>
<reference evidence="2 3" key="1">
    <citation type="submission" date="2024-01" db="EMBL/GenBank/DDBJ databases">
        <title>A draft genome for the cacao thread blight pathogen Marasmiellus scandens.</title>
        <authorList>
            <person name="Baruah I.K."/>
            <person name="Leung J."/>
            <person name="Bukari Y."/>
            <person name="Amoako-Attah I."/>
            <person name="Meinhardt L.W."/>
            <person name="Bailey B.A."/>
            <person name="Cohen S.P."/>
        </authorList>
    </citation>
    <scope>NUCLEOTIDE SEQUENCE [LARGE SCALE GENOMIC DNA]</scope>
    <source>
        <strain evidence="2 3">GH-19</strain>
    </source>
</reference>
<dbReference type="Proteomes" id="UP001498398">
    <property type="component" value="Unassembled WGS sequence"/>
</dbReference>
<gene>
    <name evidence="2" type="ORF">VKT23_013614</name>
</gene>
<evidence type="ECO:0008006" key="4">
    <source>
        <dbReference type="Google" id="ProtNLM"/>
    </source>
</evidence>
<feature type="coiled-coil region" evidence="1">
    <location>
        <begin position="7"/>
        <end position="48"/>
    </location>
</feature>
<comment type="caution">
    <text evidence="2">The sequence shown here is derived from an EMBL/GenBank/DDBJ whole genome shotgun (WGS) entry which is preliminary data.</text>
</comment>
<evidence type="ECO:0000313" key="3">
    <source>
        <dbReference type="Proteomes" id="UP001498398"/>
    </source>
</evidence>
<dbReference type="EMBL" id="JBANRG010000037">
    <property type="protein sequence ID" value="KAK7448882.1"/>
    <property type="molecule type" value="Genomic_DNA"/>
</dbReference>
<name>A0ABR1J5H3_9AGAR</name>
<proteinExistence type="predicted"/>
<keyword evidence="3" id="KW-1185">Reference proteome</keyword>
<evidence type="ECO:0000313" key="2">
    <source>
        <dbReference type="EMBL" id="KAK7448882.1"/>
    </source>
</evidence>
<protein>
    <recommendedName>
        <fullName evidence="4">F-box domain-containing protein</fullName>
    </recommendedName>
</protein>
<accession>A0ABR1J5H3</accession>
<evidence type="ECO:0000256" key="1">
    <source>
        <dbReference type="SAM" id="Coils"/>
    </source>
</evidence>
<keyword evidence="1" id="KW-0175">Coiled coil</keyword>
<organism evidence="2 3">
    <name type="scientific">Marasmiellus scandens</name>
    <dbReference type="NCBI Taxonomy" id="2682957"/>
    <lineage>
        <taxon>Eukaryota</taxon>
        <taxon>Fungi</taxon>
        <taxon>Dikarya</taxon>
        <taxon>Basidiomycota</taxon>
        <taxon>Agaricomycotina</taxon>
        <taxon>Agaricomycetes</taxon>
        <taxon>Agaricomycetidae</taxon>
        <taxon>Agaricales</taxon>
        <taxon>Marasmiineae</taxon>
        <taxon>Omphalotaceae</taxon>
        <taxon>Marasmiellus</taxon>
    </lineage>
</organism>